<dbReference type="Pfam" id="PF00009">
    <property type="entry name" value="GTP_EFTU"/>
    <property type="match status" value="1"/>
</dbReference>
<feature type="compositionally biased region" description="Low complexity" evidence="11">
    <location>
        <begin position="59"/>
        <end position="69"/>
    </location>
</feature>
<sequence>MTSDSPSRPAKQDPWTRLVRQAKEELEQTKEPRKTTATDDQTWDWVGDHVKESEEKKAAAATEAAGSEAPLNPNHANSEQLTESYRRHRFDVPEKEKEKEKPKKAKKRGYARDDDFDELDYQERRQQKAERKAEKERERLEALKGPIPILLPEFISVANLAVALKQKVKQFVKQLEELGFEDVSKDNIVTGETAALIAQEYGFEPTIETGDDYDLKPRPPPVDSSSLPPRPPVVTIMGHVDHGKTTLLDYLRKSSIVSQEHGGITQHIGAFSVRMSTGKLITFLDTPGHAAFLSMRQRGANVTDIVILVVAADDSVKPQTIEAIKHAQAAKVPIIVAINKIDKDSANIDRVKSDLAVNGLEIEDHGGDVQVVPVSGKTGQGMDDLEENILLLADMLDIRSETDGMAEGWVLESSIKPIGRAATVLVKRGTLRQGDFIVAGTAFTKIRSLRNEAGQEVTEAPPGTAVEVLGWKDPPEAGDLILQAPTEDRAKEAVHYRQEFKEREEVIAQMAEQEQAARQAEIEREKEEKRQKALENGEEYDEDADPESSIKYVNFTIKADVHGSVEAVTASILEQGNNQVRPKVLQSSSGQITESDVEHAAVSGASIVNFNNPIPGHIKRQAHDAGVKILDHNIIYHLIEDVTELLSEQLPPIISWRVVGEAEVLQIFPINYKGRKYKNIAGCRIRNGLITKNGRCRVLRGDKIVFEGTIDELKQGQKVISEIKKDSECGISFENWDDFKEGDHIQSVKEVVEKRTL</sequence>
<comment type="caution">
    <text evidence="13">The sequence shown here is derived from an EMBL/GenBank/DDBJ whole genome shotgun (WGS) entry which is preliminary data.</text>
</comment>
<feature type="compositionally biased region" description="Pro residues" evidence="11">
    <location>
        <begin position="218"/>
        <end position="232"/>
    </location>
</feature>
<dbReference type="FunFam" id="3.40.50.300:FF:000019">
    <property type="entry name" value="Translation initiation factor IF-2"/>
    <property type="match status" value="1"/>
</dbReference>
<dbReference type="PANTHER" id="PTHR43381">
    <property type="entry name" value="TRANSLATION INITIATION FACTOR IF-2-RELATED"/>
    <property type="match status" value="1"/>
</dbReference>
<dbReference type="HAMAP" id="MF_00100_B">
    <property type="entry name" value="IF_2_B"/>
    <property type="match status" value="1"/>
</dbReference>
<evidence type="ECO:0000256" key="7">
    <source>
        <dbReference type="ARBA" id="ARBA00023128"/>
    </source>
</evidence>
<dbReference type="Gene3D" id="3.40.50.10050">
    <property type="entry name" value="Translation initiation factor IF- 2, domain 3"/>
    <property type="match status" value="1"/>
</dbReference>
<evidence type="ECO:0000256" key="8">
    <source>
        <dbReference type="ARBA" id="ARBA00023134"/>
    </source>
</evidence>
<dbReference type="SUPFAM" id="SSF52540">
    <property type="entry name" value="P-loop containing nucleoside triphosphate hydrolases"/>
    <property type="match status" value="1"/>
</dbReference>
<dbReference type="Gene3D" id="3.40.50.300">
    <property type="entry name" value="P-loop containing nucleotide triphosphate hydrolases"/>
    <property type="match status" value="1"/>
</dbReference>
<dbReference type="GO" id="GO:0005525">
    <property type="term" value="F:GTP binding"/>
    <property type="evidence" value="ECO:0007669"/>
    <property type="project" value="UniProtKB-KW"/>
</dbReference>
<dbReference type="GO" id="GO:0005739">
    <property type="term" value="C:mitochondrion"/>
    <property type="evidence" value="ECO:0007669"/>
    <property type="project" value="UniProtKB-SubCell"/>
</dbReference>
<evidence type="ECO:0000313" key="14">
    <source>
        <dbReference type="Proteomes" id="UP001321749"/>
    </source>
</evidence>
<dbReference type="InterPro" id="IPR005225">
    <property type="entry name" value="Small_GTP-bd"/>
</dbReference>
<dbReference type="PANTHER" id="PTHR43381:SF20">
    <property type="entry name" value="TRANSLATION INITIATION FACTOR IF-2, MITOCHONDRIAL"/>
    <property type="match status" value="1"/>
</dbReference>
<dbReference type="InterPro" id="IPR053905">
    <property type="entry name" value="EF-G-like_DII"/>
</dbReference>
<dbReference type="Gene3D" id="2.40.30.10">
    <property type="entry name" value="Translation factors"/>
    <property type="match status" value="2"/>
</dbReference>
<evidence type="ECO:0000256" key="3">
    <source>
        <dbReference type="ARBA" id="ARBA00022540"/>
    </source>
</evidence>
<keyword evidence="14" id="KW-1185">Reference proteome</keyword>
<keyword evidence="4" id="KW-0547">Nucleotide-binding</keyword>
<keyword evidence="3 13" id="KW-0396">Initiation factor</keyword>
<evidence type="ECO:0000256" key="1">
    <source>
        <dbReference type="ARBA" id="ARBA00004173"/>
    </source>
</evidence>
<dbReference type="FunFam" id="3.40.50.10050:FF:000001">
    <property type="entry name" value="Translation initiation factor IF-2"/>
    <property type="match status" value="1"/>
</dbReference>
<dbReference type="Proteomes" id="UP001321749">
    <property type="component" value="Unassembled WGS sequence"/>
</dbReference>
<dbReference type="Pfam" id="PF11987">
    <property type="entry name" value="IF-2"/>
    <property type="match status" value="1"/>
</dbReference>
<reference evidence="13" key="2">
    <citation type="submission" date="2023-06" db="EMBL/GenBank/DDBJ databases">
        <authorList>
            <consortium name="Lawrence Berkeley National Laboratory"/>
            <person name="Mondo S.J."/>
            <person name="Hensen N."/>
            <person name="Bonometti L."/>
            <person name="Westerberg I."/>
            <person name="Brannstrom I.O."/>
            <person name="Guillou S."/>
            <person name="Cros-Aarteil S."/>
            <person name="Calhoun S."/>
            <person name="Haridas S."/>
            <person name="Kuo A."/>
            <person name="Pangilinan J."/>
            <person name="Riley R."/>
            <person name="Labutti K."/>
            <person name="Andreopoulos B."/>
            <person name="Lipzen A."/>
            <person name="Chen C."/>
            <person name="Yanf M."/>
            <person name="Daum C."/>
            <person name="Ng V."/>
            <person name="Clum A."/>
            <person name="Steindorff A."/>
            <person name="Ohm R."/>
            <person name="Martin F."/>
            <person name="Silar P."/>
            <person name="Natvig D."/>
            <person name="Lalanne C."/>
            <person name="Gautier V."/>
            <person name="Ament-Velasquez S.L."/>
            <person name="Kruys A."/>
            <person name="Hutchinson M.I."/>
            <person name="Powell A.J."/>
            <person name="Barry K."/>
            <person name="Miller A.N."/>
            <person name="Grigoriev I.V."/>
            <person name="Debuchy R."/>
            <person name="Gladieux P."/>
            <person name="Thoren M.H."/>
            <person name="Johannesson H."/>
        </authorList>
    </citation>
    <scope>NUCLEOTIDE SEQUENCE</scope>
    <source>
        <strain evidence="13">PSN324</strain>
    </source>
</reference>
<feature type="region of interest" description="Disordered" evidence="11">
    <location>
        <begin position="512"/>
        <end position="546"/>
    </location>
</feature>
<gene>
    <name evidence="13" type="ORF">QBC42DRAFT_173930</name>
</gene>
<feature type="compositionally biased region" description="Basic and acidic residues" evidence="11">
    <location>
        <begin position="121"/>
        <end position="133"/>
    </location>
</feature>
<feature type="compositionally biased region" description="Basic and acidic residues" evidence="11">
    <location>
        <begin position="520"/>
        <end position="535"/>
    </location>
</feature>
<feature type="domain" description="Tr-type G" evidence="12">
    <location>
        <begin position="229"/>
        <end position="401"/>
    </location>
</feature>
<dbReference type="AlphaFoldDB" id="A0AAV9HRF7"/>
<evidence type="ECO:0000256" key="10">
    <source>
        <dbReference type="ARBA" id="ARBA00044200"/>
    </source>
</evidence>
<evidence type="ECO:0000256" key="6">
    <source>
        <dbReference type="ARBA" id="ARBA00022946"/>
    </source>
</evidence>
<dbReference type="InterPro" id="IPR044145">
    <property type="entry name" value="IF2_II"/>
</dbReference>
<keyword evidence="7" id="KW-0496">Mitochondrion</keyword>
<keyword evidence="6" id="KW-0809">Transit peptide</keyword>
<dbReference type="CDD" id="cd03692">
    <property type="entry name" value="mtIF2_IVc"/>
    <property type="match status" value="1"/>
</dbReference>
<comment type="function">
    <text evidence="9">One of the essential components for the initiation of protein synthesis. Protects formylmethionyl-tRNA from spontaneous hydrolysis and promotes its binding to the 30S ribosomal subunits. Also involved in the hydrolysis of GTP during the formation of the 70S ribosomal complex.</text>
</comment>
<accession>A0AAV9HRF7</accession>
<dbReference type="Pfam" id="PF04760">
    <property type="entry name" value="IF2_N"/>
    <property type="match status" value="1"/>
</dbReference>
<dbReference type="InterPro" id="IPR023115">
    <property type="entry name" value="TIF_IF2_dom3"/>
</dbReference>
<comment type="similarity">
    <text evidence="2">Belongs to the TRAFAC class translation factor GTPase superfamily. Classic translation factor GTPase family. IF-2 subfamily.</text>
</comment>
<dbReference type="GO" id="GO:0003743">
    <property type="term" value="F:translation initiation factor activity"/>
    <property type="evidence" value="ECO:0007669"/>
    <property type="project" value="UniProtKB-KW"/>
</dbReference>
<dbReference type="GO" id="GO:0003924">
    <property type="term" value="F:GTPase activity"/>
    <property type="evidence" value="ECO:0007669"/>
    <property type="project" value="InterPro"/>
</dbReference>
<keyword evidence="8" id="KW-0342">GTP-binding</keyword>
<dbReference type="InterPro" id="IPR000795">
    <property type="entry name" value="T_Tr_GTP-bd_dom"/>
</dbReference>
<dbReference type="PROSITE" id="PS51722">
    <property type="entry name" value="G_TR_2"/>
    <property type="match status" value="1"/>
</dbReference>
<feature type="region of interest" description="Disordered" evidence="11">
    <location>
        <begin position="208"/>
        <end position="232"/>
    </location>
</feature>
<feature type="compositionally biased region" description="Acidic residues" evidence="11">
    <location>
        <begin position="536"/>
        <end position="546"/>
    </location>
</feature>
<dbReference type="EMBL" id="MU864961">
    <property type="protein sequence ID" value="KAK4463324.1"/>
    <property type="molecule type" value="Genomic_DNA"/>
</dbReference>
<evidence type="ECO:0000259" key="12">
    <source>
        <dbReference type="PROSITE" id="PS51722"/>
    </source>
</evidence>
<evidence type="ECO:0000313" key="13">
    <source>
        <dbReference type="EMBL" id="KAK4463324.1"/>
    </source>
</evidence>
<comment type="subcellular location">
    <subcellularLocation>
        <location evidence="1">Mitochondrion</location>
    </subcellularLocation>
</comment>
<dbReference type="SUPFAM" id="SSF50447">
    <property type="entry name" value="Translation proteins"/>
    <property type="match status" value="2"/>
</dbReference>
<reference evidence="13" key="1">
    <citation type="journal article" date="2023" name="Mol. Phylogenet. Evol.">
        <title>Genome-scale phylogeny and comparative genomics of the fungal order Sordariales.</title>
        <authorList>
            <person name="Hensen N."/>
            <person name="Bonometti L."/>
            <person name="Westerberg I."/>
            <person name="Brannstrom I.O."/>
            <person name="Guillou S."/>
            <person name="Cros-Aarteil S."/>
            <person name="Calhoun S."/>
            <person name="Haridas S."/>
            <person name="Kuo A."/>
            <person name="Mondo S."/>
            <person name="Pangilinan J."/>
            <person name="Riley R."/>
            <person name="LaButti K."/>
            <person name="Andreopoulos B."/>
            <person name="Lipzen A."/>
            <person name="Chen C."/>
            <person name="Yan M."/>
            <person name="Daum C."/>
            <person name="Ng V."/>
            <person name="Clum A."/>
            <person name="Steindorff A."/>
            <person name="Ohm R.A."/>
            <person name="Martin F."/>
            <person name="Silar P."/>
            <person name="Natvig D.O."/>
            <person name="Lalanne C."/>
            <person name="Gautier V."/>
            <person name="Ament-Velasquez S.L."/>
            <person name="Kruys A."/>
            <person name="Hutchinson M.I."/>
            <person name="Powell A.J."/>
            <person name="Barry K."/>
            <person name="Miller A.N."/>
            <person name="Grigoriev I.V."/>
            <person name="Debuchy R."/>
            <person name="Gladieux P."/>
            <person name="Hiltunen Thoren M."/>
            <person name="Johannesson H."/>
        </authorList>
    </citation>
    <scope>NUCLEOTIDE SEQUENCE</scope>
    <source>
        <strain evidence="13">PSN324</strain>
    </source>
</reference>
<feature type="region of interest" description="Disordered" evidence="11">
    <location>
        <begin position="1"/>
        <end position="133"/>
    </location>
</feature>
<feature type="compositionally biased region" description="Basic and acidic residues" evidence="11">
    <location>
        <begin position="90"/>
        <end position="101"/>
    </location>
</feature>
<dbReference type="NCBIfam" id="TIGR00487">
    <property type="entry name" value="IF-2"/>
    <property type="match status" value="1"/>
</dbReference>
<dbReference type="InterPro" id="IPR015760">
    <property type="entry name" value="TIF_IF2"/>
</dbReference>
<dbReference type="FunFam" id="2.40.30.10:FF:000008">
    <property type="entry name" value="Translation initiation factor IF-2"/>
    <property type="match status" value="1"/>
</dbReference>
<evidence type="ECO:0000256" key="11">
    <source>
        <dbReference type="SAM" id="MobiDB-lite"/>
    </source>
</evidence>
<evidence type="ECO:0000256" key="2">
    <source>
        <dbReference type="ARBA" id="ARBA00007733"/>
    </source>
</evidence>
<evidence type="ECO:0000256" key="5">
    <source>
        <dbReference type="ARBA" id="ARBA00022917"/>
    </source>
</evidence>
<protein>
    <recommendedName>
        <fullName evidence="10">Translation initiation factor IF-2, mitochondrial</fullName>
    </recommendedName>
</protein>
<evidence type="ECO:0000256" key="9">
    <source>
        <dbReference type="ARBA" id="ARBA00025162"/>
    </source>
</evidence>
<organism evidence="13 14">
    <name type="scientific">Cladorrhinum samala</name>
    <dbReference type="NCBI Taxonomy" id="585594"/>
    <lineage>
        <taxon>Eukaryota</taxon>
        <taxon>Fungi</taxon>
        <taxon>Dikarya</taxon>
        <taxon>Ascomycota</taxon>
        <taxon>Pezizomycotina</taxon>
        <taxon>Sordariomycetes</taxon>
        <taxon>Sordariomycetidae</taxon>
        <taxon>Sordariales</taxon>
        <taxon>Podosporaceae</taxon>
        <taxon>Cladorrhinum</taxon>
    </lineage>
</organism>
<proteinExistence type="inferred from homology"/>
<feature type="compositionally biased region" description="Basic and acidic residues" evidence="11">
    <location>
        <begin position="21"/>
        <end position="37"/>
    </location>
</feature>
<dbReference type="Pfam" id="PF22042">
    <property type="entry name" value="EF-G_D2"/>
    <property type="match status" value="1"/>
</dbReference>
<dbReference type="InterPro" id="IPR036925">
    <property type="entry name" value="TIF_IF2_dom3_sf"/>
</dbReference>
<dbReference type="SUPFAM" id="SSF52156">
    <property type="entry name" value="Initiation factor IF2/eIF5b, domain 3"/>
    <property type="match status" value="1"/>
</dbReference>
<dbReference type="InterPro" id="IPR027417">
    <property type="entry name" value="P-loop_NTPase"/>
</dbReference>
<feature type="compositionally biased region" description="Basic and acidic residues" evidence="11">
    <location>
        <begin position="46"/>
        <end position="58"/>
    </location>
</feature>
<dbReference type="InterPro" id="IPR006847">
    <property type="entry name" value="IF2_N"/>
</dbReference>
<dbReference type="InterPro" id="IPR009000">
    <property type="entry name" value="Transl_B-barrel_sf"/>
</dbReference>
<dbReference type="CDD" id="cd01887">
    <property type="entry name" value="IF2_eIF5B"/>
    <property type="match status" value="1"/>
</dbReference>
<keyword evidence="5" id="KW-0648">Protein biosynthesis</keyword>
<dbReference type="NCBIfam" id="TIGR00231">
    <property type="entry name" value="small_GTP"/>
    <property type="match status" value="1"/>
</dbReference>
<dbReference type="CDD" id="cd03702">
    <property type="entry name" value="IF2_mtIF2_II"/>
    <property type="match status" value="1"/>
</dbReference>
<feature type="compositionally biased region" description="Polar residues" evidence="11">
    <location>
        <begin position="74"/>
        <end position="83"/>
    </location>
</feature>
<evidence type="ECO:0000256" key="4">
    <source>
        <dbReference type="ARBA" id="ARBA00022741"/>
    </source>
</evidence>
<dbReference type="InterPro" id="IPR000178">
    <property type="entry name" value="TF_IF2_bacterial-like"/>
</dbReference>
<name>A0AAV9HRF7_9PEZI</name>